<sequence length="145" mass="16054">MNKNQQKMVHYSNVMNAVMSGTEEEQNRLSPKFTTLRKAIDDKQLSEFDAGEYTSTHELFTAGTAHYAELLAQLEATMPPARFIGTHKRLISAYRDFVAGCEAMTASLGDTPADLDQPAFDAAEKAQDDATEHILTQLSKITRLA</sequence>
<comment type="caution">
    <text evidence="1">The sequence shown here is derived from an EMBL/GenBank/DDBJ whole genome shotgun (WGS) entry which is preliminary data.</text>
</comment>
<gene>
    <name evidence="1" type="ORF">ACFQ41_09165</name>
</gene>
<accession>A0ABW4BIF3</accession>
<evidence type="ECO:0000313" key="2">
    <source>
        <dbReference type="Proteomes" id="UP001597199"/>
    </source>
</evidence>
<dbReference type="RefSeq" id="WP_204119622.1">
    <property type="nucleotide sequence ID" value="NZ_BOLV01000019.1"/>
</dbReference>
<reference evidence="2" key="1">
    <citation type="journal article" date="2019" name="Int. J. Syst. Evol. Microbiol.">
        <title>The Global Catalogue of Microorganisms (GCM) 10K type strain sequencing project: providing services to taxonomists for standard genome sequencing and annotation.</title>
        <authorList>
            <consortium name="The Broad Institute Genomics Platform"/>
            <consortium name="The Broad Institute Genome Sequencing Center for Infectious Disease"/>
            <person name="Wu L."/>
            <person name="Ma J."/>
        </authorList>
    </citation>
    <scope>NUCLEOTIDE SEQUENCE [LARGE SCALE GENOMIC DNA]</scope>
    <source>
        <strain evidence="2">CCM 9110</strain>
    </source>
</reference>
<dbReference type="EMBL" id="JBHTOA010000033">
    <property type="protein sequence ID" value="MFD1399477.1"/>
    <property type="molecule type" value="Genomic_DNA"/>
</dbReference>
<keyword evidence="2" id="KW-1185">Reference proteome</keyword>
<evidence type="ECO:0000313" key="1">
    <source>
        <dbReference type="EMBL" id="MFD1399477.1"/>
    </source>
</evidence>
<dbReference type="Proteomes" id="UP001597199">
    <property type="component" value="Unassembled WGS sequence"/>
</dbReference>
<organism evidence="1 2">
    <name type="scientific">Lacticaseibacillus suilingensis</name>
    <dbReference type="NCBI Taxonomy" id="2799577"/>
    <lineage>
        <taxon>Bacteria</taxon>
        <taxon>Bacillati</taxon>
        <taxon>Bacillota</taxon>
        <taxon>Bacilli</taxon>
        <taxon>Lactobacillales</taxon>
        <taxon>Lactobacillaceae</taxon>
        <taxon>Lacticaseibacillus</taxon>
    </lineage>
</organism>
<protein>
    <submittedName>
        <fullName evidence="1">Uncharacterized protein</fullName>
    </submittedName>
</protein>
<proteinExistence type="predicted"/>
<name>A0ABW4BIF3_9LACO</name>